<keyword evidence="2 6" id="KW-0489">Methyltransferase</keyword>
<dbReference type="InterPro" id="IPR002052">
    <property type="entry name" value="DNA_methylase_N6_adenine_CS"/>
</dbReference>
<comment type="caution">
    <text evidence="6">The sequence shown here is derived from an EMBL/GenBank/DDBJ whole genome shotgun (WGS) entry which is preliminary data.</text>
</comment>
<evidence type="ECO:0000256" key="4">
    <source>
        <dbReference type="ARBA" id="ARBA00022691"/>
    </source>
</evidence>
<evidence type="ECO:0000259" key="5">
    <source>
        <dbReference type="Pfam" id="PF01555"/>
    </source>
</evidence>
<evidence type="ECO:0000256" key="2">
    <source>
        <dbReference type="ARBA" id="ARBA00022603"/>
    </source>
</evidence>
<comment type="similarity">
    <text evidence="1">Belongs to the N(4)/N(6)-methyltransferase family.</text>
</comment>
<dbReference type="EMBL" id="JAWPFC010000015">
    <property type="protein sequence ID" value="MDW2893790.1"/>
    <property type="molecule type" value="Genomic_DNA"/>
</dbReference>
<evidence type="ECO:0000313" key="7">
    <source>
        <dbReference type="Proteomes" id="UP001286563"/>
    </source>
</evidence>
<dbReference type="GO" id="GO:0008170">
    <property type="term" value="F:N-methyltransferase activity"/>
    <property type="evidence" value="ECO:0007669"/>
    <property type="project" value="InterPro"/>
</dbReference>
<evidence type="ECO:0000256" key="1">
    <source>
        <dbReference type="ARBA" id="ARBA00006594"/>
    </source>
</evidence>
<keyword evidence="4" id="KW-0949">S-adenosyl-L-methionine</keyword>
<proteinExistence type="inferred from homology"/>
<dbReference type="InterPro" id="IPR002295">
    <property type="entry name" value="N4/N6-MTase_EcoPI_Mod-like"/>
</dbReference>
<dbReference type="RefSeq" id="WP_318052524.1">
    <property type="nucleotide sequence ID" value="NZ_JAWPFA010000019.1"/>
</dbReference>
<dbReference type="InterPro" id="IPR029063">
    <property type="entry name" value="SAM-dependent_MTases_sf"/>
</dbReference>
<dbReference type="EC" id="2.1.1.-" evidence="6"/>
<sequence length="220" mass="25654">MSSKVNFVLNDDYKILLEYLKDNNIKVDAVIIDPPYNISKKNNFASMKNRHGFDFGKWDYNFDQSEWINLTAPFIKEGGSIIIFNTWKNLSQIAKTLEANGFLIKDPIRWIKPNPVPRNIKRQYVADYEFALWEVKPGQKWTFNFDLKKDKAYLRPEYVYPPELGKDKRFHPTLKPLNLIIDLIELHTNPNDLVLDLFMVSGTTAIAALKTKRKDLSALK</sequence>
<keyword evidence="3 6" id="KW-0808">Transferase</keyword>
<accession>A0AAJ2P7H5</accession>
<dbReference type="InterPro" id="IPR002941">
    <property type="entry name" value="DNA_methylase_N4/N6"/>
</dbReference>
<gene>
    <name evidence="6" type="ORF">R7U35_03705</name>
</gene>
<evidence type="ECO:0000313" key="6">
    <source>
        <dbReference type="EMBL" id="MDW2893790.1"/>
    </source>
</evidence>
<organism evidence="6 7">
    <name type="scientific">Mesomycoplasma ovipneumoniae</name>
    <dbReference type="NCBI Taxonomy" id="29562"/>
    <lineage>
        <taxon>Bacteria</taxon>
        <taxon>Bacillati</taxon>
        <taxon>Mycoplasmatota</taxon>
        <taxon>Mycoplasmoidales</taxon>
        <taxon>Metamycoplasmataceae</taxon>
        <taxon>Mesomycoplasma</taxon>
    </lineage>
</organism>
<name>A0AAJ2P7H5_9BACT</name>
<dbReference type="Pfam" id="PF01555">
    <property type="entry name" value="N6_N4_Mtase"/>
    <property type="match status" value="1"/>
</dbReference>
<evidence type="ECO:0000256" key="3">
    <source>
        <dbReference type="ARBA" id="ARBA00022679"/>
    </source>
</evidence>
<feature type="domain" description="DNA methylase N-4/N-6" evidence="5">
    <location>
        <begin position="27"/>
        <end position="214"/>
    </location>
</feature>
<dbReference type="Gene3D" id="3.40.50.150">
    <property type="entry name" value="Vaccinia Virus protein VP39"/>
    <property type="match status" value="1"/>
</dbReference>
<dbReference type="PRINTS" id="PR00506">
    <property type="entry name" value="D21N6MTFRASE"/>
</dbReference>
<dbReference type="GO" id="GO:0003677">
    <property type="term" value="F:DNA binding"/>
    <property type="evidence" value="ECO:0007669"/>
    <property type="project" value="InterPro"/>
</dbReference>
<dbReference type="AlphaFoldDB" id="A0AAJ2P7H5"/>
<reference evidence="6" key="1">
    <citation type="submission" date="2023-10" db="EMBL/GenBank/DDBJ databases">
        <title>Genome sequences of Mycoplasma ovipneumoniae isolated from goats.</title>
        <authorList>
            <person name="Spergser J."/>
        </authorList>
    </citation>
    <scope>NUCLEOTIDE SEQUENCE</scope>
    <source>
        <strain evidence="6">168</strain>
    </source>
</reference>
<dbReference type="PROSITE" id="PS00092">
    <property type="entry name" value="N6_MTASE"/>
    <property type="match status" value="1"/>
</dbReference>
<dbReference type="Proteomes" id="UP001286563">
    <property type="component" value="Unassembled WGS sequence"/>
</dbReference>
<dbReference type="GO" id="GO:0032259">
    <property type="term" value="P:methylation"/>
    <property type="evidence" value="ECO:0007669"/>
    <property type="project" value="UniProtKB-KW"/>
</dbReference>
<protein>
    <submittedName>
        <fullName evidence="6">Site-specific DNA-methyltransferase</fullName>
        <ecNumber evidence="6">2.1.1.-</ecNumber>
    </submittedName>
</protein>
<dbReference type="SUPFAM" id="SSF53335">
    <property type="entry name" value="S-adenosyl-L-methionine-dependent methyltransferases"/>
    <property type="match status" value="1"/>
</dbReference>